<reference evidence="2" key="1">
    <citation type="submission" date="2025-08" db="UniProtKB">
        <authorList>
            <consortium name="RefSeq"/>
        </authorList>
    </citation>
    <scope>IDENTIFICATION</scope>
    <source>
        <tissue evidence="2">Etiolated seedlings</tissue>
    </source>
</reference>
<evidence type="ECO:0000313" key="2">
    <source>
        <dbReference type="RefSeq" id="XP_004513283.1"/>
    </source>
</evidence>
<dbReference type="GeneID" id="101499135"/>
<dbReference type="PANTHER" id="PTHR33356">
    <property type="entry name" value="TIP41-LIKE PROTEIN"/>
    <property type="match status" value="1"/>
</dbReference>
<proteinExistence type="predicted"/>
<accession>A0A1S2Z1G0</accession>
<protein>
    <submittedName>
        <fullName evidence="2">Uncharacterized protein LOC101499135</fullName>
    </submittedName>
</protein>
<dbReference type="Proteomes" id="UP000087171">
    <property type="component" value="Unplaced"/>
</dbReference>
<keyword evidence="1" id="KW-1185">Reference proteome</keyword>
<dbReference type="eggNOG" id="ENOG502QW8M">
    <property type="taxonomic scope" value="Eukaryota"/>
</dbReference>
<dbReference type="RefSeq" id="XP_004513283.1">
    <property type="nucleotide sequence ID" value="XM_004513226.3"/>
</dbReference>
<dbReference type="STRING" id="3827.A0A1S2Z1G0"/>
<evidence type="ECO:0000313" key="1">
    <source>
        <dbReference type="Proteomes" id="UP000087171"/>
    </source>
</evidence>
<gene>
    <name evidence="2" type="primary">LOC101499135</name>
</gene>
<dbReference type="KEGG" id="cam:101499135"/>
<dbReference type="PaxDb" id="3827-XP_004513283.1"/>
<name>A0A1S2Z1G0_CICAR</name>
<dbReference type="AlphaFoldDB" id="A0A1S2Z1G0"/>
<sequence>MAQNLDDCEFWLPPKFLADDDTPFLNINNNKNGNKLFSSTSNDDVFNAVSNTLFPYYFTSPLTSSETESDEEEQIAELTRQMTHSTLQHHKVALNNHHHKAIFVNGSSPQQTRSAFENRNYGQGSNPNDTVLMMNSQRATLDLLRAAAGEVERMHQVNNDEAFYDFLPEKPFGFHTQNQQHSLPHQKRLQIAQFEMLRRQQQWLKQQQEIVRGNGVLQRQSRNYETAPRREMNKQNVFEGNVGLSSSAWCSLKNESNAKTVFLGNSSNVKKERNGTGVFLPRFVDTQSRKKPACKTVVVPERVVHALNMKVEEGMIRGYMQQKNRFYGTSNIENGVARIGSDYGFSQQKRNTMPQQQQVNREIRLPQEWTY</sequence>
<dbReference type="PANTHER" id="PTHR33356:SF5">
    <property type="entry name" value="TIP41-LIKE PROTEIN"/>
    <property type="match status" value="1"/>
</dbReference>
<organism evidence="1 2">
    <name type="scientific">Cicer arietinum</name>
    <name type="common">Chickpea</name>
    <name type="synonym">Garbanzo</name>
    <dbReference type="NCBI Taxonomy" id="3827"/>
    <lineage>
        <taxon>Eukaryota</taxon>
        <taxon>Viridiplantae</taxon>
        <taxon>Streptophyta</taxon>
        <taxon>Embryophyta</taxon>
        <taxon>Tracheophyta</taxon>
        <taxon>Spermatophyta</taxon>
        <taxon>Magnoliopsida</taxon>
        <taxon>eudicotyledons</taxon>
        <taxon>Gunneridae</taxon>
        <taxon>Pentapetalae</taxon>
        <taxon>rosids</taxon>
        <taxon>fabids</taxon>
        <taxon>Fabales</taxon>
        <taxon>Fabaceae</taxon>
        <taxon>Papilionoideae</taxon>
        <taxon>50 kb inversion clade</taxon>
        <taxon>NPAAA clade</taxon>
        <taxon>Hologalegina</taxon>
        <taxon>IRL clade</taxon>
        <taxon>Cicereae</taxon>
        <taxon>Cicer</taxon>
    </lineage>
</organism>
<dbReference type="OrthoDB" id="747893at2759"/>